<name>A0A1X7VB44_AMPQE</name>
<dbReference type="FunCoup" id="A0A1X7VB44">
    <property type="interactions" value="151"/>
</dbReference>
<evidence type="ECO:0000256" key="1">
    <source>
        <dbReference type="ARBA" id="ARBA00001526"/>
    </source>
</evidence>
<evidence type="ECO:0000256" key="3">
    <source>
        <dbReference type="ARBA" id="ARBA00004574"/>
    </source>
</evidence>
<dbReference type="EnsemblMetazoa" id="Aqu2.1.37520_001">
    <property type="protein sequence ID" value="Aqu2.1.37520_001"/>
    <property type="gene ID" value="Aqu2.1.37520"/>
</dbReference>
<evidence type="ECO:0000256" key="10">
    <source>
        <dbReference type="ARBA" id="ARBA00022895"/>
    </source>
</evidence>
<comment type="catalytic activity">
    <reaction evidence="1">
        <text>a beta-lactam + H2O = a substituted beta-amino acid</text>
        <dbReference type="Rhea" id="RHEA:20401"/>
        <dbReference type="ChEBI" id="CHEBI:15377"/>
        <dbReference type="ChEBI" id="CHEBI:35627"/>
        <dbReference type="ChEBI" id="CHEBI:140347"/>
        <dbReference type="EC" id="3.5.2.6"/>
    </reaction>
</comment>
<dbReference type="Proteomes" id="UP000007879">
    <property type="component" value="Unassembled WGS sequence"/>
</dbReference>
<evidence type="ECO:0000313" key="18">
    <source>
        <dbReference type="EnsemblMetazoa" id="Aqu2.1.37520_001"/>
    </source>
</evidence>
<dbReference type="PANTHER" id="PTHR23240">
    <property type="entry name" value="DNA CROSS-LINK REPAIR PROTEIN PSO2/SNM1-RELATED"/>
    <property type="match status" value="1"/>
</dbReference>
<keyword evidence="8" id="KW-0227">DNA damage</keyword>
<organism evidence="18">
    <name type="scientific">Amphimedon queenslandica</name>
    <name type="common">Sponge</name>
    <dbReference type="NCBI Taxonomy" id="400682"/>
    <lineage>
        <taxon>Eukaryota</taxon>
        <taxon>Metazoa</taxon>
        <taxon>Porifera</taxon>
        <taxon>Demospongiae</taxon>
        <taxon>Heteroscleromorpha</taxon>
        <taxon>Haplosclerida</taxon>
        <taxon>Niphatidae</taxon>
        <taxon>Amphimedon</taxon>
    </lineage>
</organism>
<feature type="domain" description="DNA repair metallo-beta-lactamase" evidence="17">
    <location>
        <begin position="280"/>
        <end position="313"/>
    </location>
</feature>
<proteinExistence type="inferred from homology"/>
<dbReference type="STRING" id="400682.A0A1X7VB44"/>
<evidence type="ECO:0000256" key="11">
    <source>
        <dbReference type="ARBA" id="ARBA00023204"/>
    </source>
</evidence>
<keyword evidence="19" id="KW-1185">Reference proteome</keyword>
<dbReference type="GO" id="GO:0006303">
    <property type="term" value="P:double-strand break repair via nonhomologous end joining"/>
    <property type="evidence" value="ECO:0007669"/>
    <property type="project" value="TreeGrafter"/>
</dbReference>
<keyword evidence="9" id="KW-0378">Hydrolase</keyword>
<feature type="region of interest" description="Disordered" evidence="16">
    <location>
        <begin position="353"/>
        <end position="376"/>
    </location>
</feature>
<dbReference type="OrthoDB" id="262529at2759"/>
<dbReference type="GO" id="GO:0005634">
    <property type="term" value="C:nucleus"/>
    <property type="evidence" value="ECO:0007669"/>
    <property type="project" value="UniProtKB-SubCell"/>
</dbReference>
<dbReference type="EnsemblMetazoa" id="XM_019994097.1">
    <property type="protein sequence ID" value="XP_019849656.1"/>
    <property type="gene ID" value="LOC109580669"/>
</dbReference>
<dbReference type="KEGG" id="aqu:109580669"/>
<dbReference type="OMA" id="NRWINEC"/>
<dbReference type="InterPro" id="IPR036866">
    <property type="entry name" value="RibonucZ/Hydroxyglut_hydro"/>
</dbReference>
<comment type="similarity">
    <text evidence="4">Belongs to the DNA repair metallo-beta-lactamase (DRMBL) family.</text>
</comment>
<dbReference type="GO" id="GO:0035312">
    <property type="term" value="F:5'-3' DNA exonuclease activity"/>
    <property type="evidence" value="ECO:0007669"/>
    <property type="project" value="TreeGrafter"/>
</dbReference>
<dbReference type="InParanoid" id="A0A1X7VB44"/>
<evidence type="ECO:0000256" key="2">
    <source>
        <dbReference type="ARBA" id="ARBA00004123"/>
    </source>
</evidence>
<sequence length="540" mass="60406">MAKKGGACSNGIRIPYTPIAVDYFHRPSLPARTLFFLTHSHADHLYGLDSSFDQTIYCTSLTKQLVLLHISIDPDLLVELEFDEPRQLQVDCPGNVFISVTTIDSCHCPGSAMFLFEGYFGTILHTGDFRLSPKLLAHPLLKNLEPDVLYLDNTYNDPIFDFPERSVTCDKVVKLVKDNPHLRTFIAFNKLGKEDLLVNIVRSTDYAIGVSSEQYKKMEILGLHHVCSLDSDQCQVIVVPFYAVTEANVNRWINECPTQVIIPTSRFEGSEHPLKAYPCVHIVQYSDHCSYKELYQFVELVKPVSIHPVVQRDKVSNMSCFEHLRSSRKITAYEIPKGIKSLLYSRTDGIFRHSPSNSGSKPSSRKSLKPPKGVRYLSPKKPEVTIISDTTKPRDHLFPHHPTTPVAINTASVPLTTNTVPLTINTVDATQTLSPAGLPVRDSCTCSEPFPKRIKTTLSPINAATSTDVIDNASHFIEEEKASDIEHAAPKQGEGNTAKLPLLNSHSFDTTDGLLSWIKMVGEQMYYDQQLYSIDNPDCT</sequence>
<dbReference type="Pfam" id="PF07522">
    <property type="entry name" value="DRMBL"/>
    <property type="match status" value="1"/>
</dbReference>
<dbReference type="SUPFAM" id="SSF56281">
    <property type="entry name" value="Metallo-hydrolase/oxidoreductase"/>
    <property type="match status" value="1"/>
</dbReference>
<keyword evidence="6" id="KW-0158">Chromosome</keyword>
<evidence type="ECO:0000259" key="17">
    <source>
        <dbReference type="Pfam" id="PF07522"/>
    </source>
</evidence>
<dbReference type="GO" id="GO:0000781">
    <property type="term" value="C:chromosome, telomeric region"/>
    <property type="evidence" value="ECO:0007669"/>
    <property type="project" value="UniProtKB-SubCell"/>
</dbReference>
<evidence type="ECO:0000256" key="8">
    <source>
        <dbReference type="ARBA" id="ARBA00022763"/>
    </source>
</evidence>
<keyword evidence="11" id="KW-0234">DNA repair</keyword>
<keyword evidence="7" id="KW-0540">Nuclease</keyword>
<dbReference type="eggNOG" id="KOG1361">
    <property type="taxonomic scope" value="Eukaryota"/>
</dbReference>
<evidence type="ECO:0000256" key="16">
    <source>
        <dbReference type="SAM" id="MobiDB-lite"/>
    </source>
</evidence>
<keyword evidence="10" id="KW-0779">Telomere</keyword>
<evidence type="ECO:0000256" key="6">
    <source>
        <dbReference type="ARBA" id="ARBA00022454"/>
    </source>
</evidence>
<evidence type="ECO:0000256" key="12">
    <source>
        <dbReference type="ARBA" id="ARBA00023242"/>
    </source>
</evidence>
<dbReference type="GO" id="GO:0008800">
    <property type="term" value="F:beta-lactamase activity"/>
    <property type="evidence" value="ECO:0007669"/>
    <property type="project" value="UniProtKB-EC"/>
</dbReference>
<reference evidence="19" key="1">
    <citation type="journal article" date="2010" name="Nature">
        <title>The Amphimedon queenslandica genome and the evolution of animal complexity.</title>
        <authorList>
            <person name="Srivastava M."/>
            <person name="Simakov O."/>
            <person name="Chapman J."/>
            <person name="Fahey B."/>
            <person name="Gauthier M.E."/>
            <person name="Mitros T."/>
            <person name="Richards G.S."/>
            <person name="Conaco C."/>
            <person name="Dacre M."/>
            <person name="Hellsten U."/>
            <person name="Larroux C."/>
            <person name="Putnam N.H."/>
            <person name="Stanke M."/>
            <person name="Adamska M."/>
            <person name="Darling A."/>
            <person name="Degnan S.M."/>
            <person name="Oakley T.H."/>
            <person name="Plachetzki D.C."/>
            <person name="Zhai Y."/>
            <person name="Adamski M."/>
            <person name="Calcino A."/>
            <person name="Cummins S.F."/>
            <person name="Goodstein D.M."/>
            <person name="Harris C."/>
            <person name="Jackson D.J."/>
            <person name="Leys S.P."/>
            <person name="Shu S."/>
            <person name="Woodcroft B.J."/>
            <person name="Vervoort M."/>
            <person name="Kosik K.S."/>
            <person name="Manning G."/>
            <person name="Degnan B.M."/>
            <person name="Rokhsar D.S."/>
        </authorList>
    </citation>
    <scope>NUCLEOTIDE SEQUENCE [LARGE SCALE GENOMIC DNA]</scope>
</reference>
<evidence type="ECO:0000256" key="5">
    <source>
        <dbReference type="ARBA" id="ARBA00012865"/>
    </source>
</evidence>
<reference evidence="18" key="2">
    <citation type="submission" date="2017-05" db="UniProtKB">
        <authorList>
            <consortium name="EnsemblMetazoa"/>
        </authorList>
    </citation>
    <scope>IDENTIFICATION</scope>
</reference>
<accession>A0A1X7VB44</accession>
<evidence type="ECO:0000256" key="14">
    <source>
        <dbReference type="ARBA" id="ARBA00041693"/>
    </source>
</evidence>
<evidence type="ECO:0000256" key="15">
    <source>
        <dbReference type="ARBA" id="ARBA00042738"/>
    </source>
</evidence>
<evidence type="ECO:0000256" key="4">
    <source>
        <dbReference type="ARBA" id="ARBA00010304"/>
    </source>
</evidence>
<dbReference type="EC" id="3.5.2.6" evidence="5"/>
<dbReference type="GO" id="GO:0003684">
    <property type="term" value="F:damaged DNA binding"/>
    <property type="evidence" value="ECO:0007669"/>
    <property type="project" value="TreeGrafter"/>
</dbReference>
<dbReference type="AlphaFoldDB" id="A0A1X7VB44"/>
<evidence type="ECO:0000313" key="19">
    <source>
        <dbReference type="Proteomes" id="UP000007879"/>
    </source>
</evidence>
<protein>
    <recommendedName>
        <fullName evidence="13">5' exonuclease Apollo</fullName>
        <ecNumber evidence="5">3.5.2.6</ecNumber>
    </recommendedName>
    <alternativeName>
        <fullName evidence="14">DNA cross-link repair 1B protein</fullName>
    </alternativeName>
    <alternativeName>
        <fullName evidence="15">SNM1 homolog B</fullName>
    </alternativeName>
</protein>
<evidence type="ECO:0000256" key="9">
    <source>
        <dbReference type="ARBA" id="ARBA00022801"/>
    </source>
</evidence>
<dbReference type="Gene3D" id="3.60.15.10">
    <property type="entry name" value="Ribonuclease Z/Hydroxyacylglutathione hydrolase-like"/>
    <property type="match status" value="1"/>
</dbReference>
<dbReference type="GO" id="GO:0036297">
    <property type="term" value="P:interstrand cross-link repair"/>
    <property type="evidence" value="ECO:0007669"/>
    <property type="project" value="TreeGrafter"/>
</dbReference>
<gene>
    <name evidence="18" type="primary">109580669</name>
</gene>
<evidence type="ECO:0000256" key="13">
    <source>
        <dbReference type="ARBA" id="ARBA00039555"/>
    </source>
</evidence>
<comment type="subcellular location">
    <subcellularLocation>
        <location evidence="3">Chromosome</location>
        <location evidence="3">Telomere</location>
    </subcellularLocation>
    <subcellularLocation>
        <location evidence="2">Nucleus</location>
    </subcellularLocation>
</comment>
<keyword evidence="12" id="KW-0539">Nucleus</keyword>
<dbReference type="GO" id="GO:0000723">
    <property type="term" value="P:telomere maintenance"/>
    <property type="evidence" value="ECO:0007669"/>
    <property type="project" value="TreeGrafter"/>
</dbReference>
<evidence type="ECO:0000256" key="7">
    <source>
        <dbReference type="ARBA" id="ARBA00022722"/>
    </source>
</evidence>
<dbReference type="InterPro" id="IPR011084">
    <property type="entry name" value="DRMBL"/>
</dbReference>
<dbReference type="Gene3D" id="3.40.50.12650">
    <property type="match status" value="1"/>
</dbReference>
<dbReference type="PANTHER" id="PTHR23240:SF26">
    <property type="entry name" value="5' EXONUCLEASE APOLLO"/>
    <property type="match status" value="1"/>
</dbReference>